<accession>A0A0M0JB77</accession>
<organism evidence="1 2">
    <name type="scientific">Chrysochromulina tobinii</name>
    <dbReference type="NCBI Taxonomy" id="1460289"/>
    <lineage>
        <taxon>Eukaryota</taxon>
        <taxon>Haptista</taxon>
        <taxon>Haptophyta</taxon>
        <taxon>Prymnesiophyceae</taxon>
        <taxon>Prymnesiales</taxon>
        <taxon>Chrysochromulinaceae</taxon>
        <taxon>Chrysochromulina</taxon>
    </lineage>
</organism>
<dbReference type="OrthoDB" id="407325at2759"/>
<name>A0A0M0JB77_9EUKA</name>
<protein>
    <submittedName>
        <fullName evidence="1">Uncharacterized protein</fullName>
    </submittedName>
</protein>
<sequence>MVVLTDGASELLPLIEHNVRRNAQLVAEAACQAALVRWGSAEDLAALETPRLSRGDPSPLRFDWILGSDTIYDPASHAPLCATLRMLFDRHAGTPPPPRVIFATMPRSRTPSPTDRSRYVDAAMARFEEVAAAHGLRVTAMKTSQSVWTDTEWLDAAPFVFEVARAV</sequence>
<dbReference type="Proteomes" id="UP000037460">
    <property type="component" value="Unassembled WGS sequence"/>
</dbReference>
<gene>
    <name evidence="1" type="ORF">Ctob_004054</name>
</gene>
<keyword evidence="2" id="KW-1185">Reference proteome</keyword>
<dbReference type="AlphaFoldDB" id="A0A0M0JB77"/>
<reference evidence="2" key="1">
    <citation type="journal article" date="2015" name="PLoS Genet.">
        <title>Genome Sequence and Transcriptome Analyses of Chrysochromulina tobin: Metabolic Tools for Enhanced Algal Fitness in the Prominent Order Prymnesiales (Haptophyceae).</title>
        <authorList>
            <person name="Hovde B.T."/>
            <person name="Deodato C.R."/>
            <person name="Hunsperger H.M."/>
            <person name="Ryken S.A."/>
            <person name="Yost W."/>
            <person name="Jha R.K."/>
            <person name="Patterson J."/>
            <person name="Monnat R.J. Jr."/>
            <person name="Barlow S.B."/>
            <person name="Starkenburg S.R."/>
            <person name="Cattolico R.A."/>
        </authorList>
    </citation>
    <scope>NUCLEOTIDE SEQUENCE</scope>
    <source>
        <strain evidence="2">CCMP291</strain>
    </source>
</reference>
<dbReference type="PANTHER" id="PTHR14614">
    <property type="entry name" value="HEPATOCELLULAR CARCINOMA-ASSOCIATED ANTIGEN"/>
    <property type="match status" value="1"/>
</dbReference>
<evidence type="ECO:0000313" key="1">
    <source>
        <dbReference type="EMBL" id="KOO23448.1"/>
    </source>
</evidence>
<dbReference type="InterPro" id="IPR019410">
    <property type="entry name" value="Methyltransf_16"/>
</dbReference>
<dbReference type="InterPro" id="IPR029063">
    <property type="entry name" value="SAM-dependent_MTases_sf"/>
</dbReference>
<dbReference type="Gene3D" id="3.40.50.150">
    <property type="entry name" value="Vaccinia Virus protein VP39"/>
    <property type="match status" value="1"/>
</dbReference>
<dbReference type="EMBL" id="JWZX01003190">
    <property type="protein sequence ID" value="KOO23448.1"/>
    <property type="molecule type" value="Genomic_DNA"/>
</dbReference>
<comment type="caution">
    <text evidence="1">The sequence shown here is derived from an EMBL/GenBank/DDBJ whole genome shotgun (WGS) entry which is preliminary data.</text>
</comment>
<evidence type="ECO:0000313" key="2">
    <source>
        <dbReference type="Proteomes" id="UP000037460"/>
    </source>
</evidence>
<proteinExistence type="predicted"/>